<dbReference type="AlphaFoldDB" id="A0A835I4K5"/>
<evidence type="ECO:0000259" key="1">
    <source>
        <dbReference type="Pfam" id="PF11926"/>
    </source>
</evidence>
<feature type="domain" description="DUF3444" evidence="1">
    <location>
        <begin position="2"/>
        <end position="78"/>
    </location>
</feature>
<evidence type="ECO:0000313" key="2">
    <source>
        <dbReference type="EMBL" id="KAF9609507.1"/>
    </source>
</evidence>
<keyword evidence="3" id="KW-1185">Reference proteome</keyword>
<comment type="caution">
    <text evidence="2">The sequence shown here is derived from an EMBL/GenBank/DDBJ whole genome shotgun (WGS) entry which is preliminary data.</text>
</comment>
<reference evidence="2 3" key="1">
    <citation type="submission" date="2020-10" db="EMBL/GenBank/DDBJ databases">
        <title>The Coptis chinensis genome and diversification of protoberbering-type alkaloids.</title>
        <authorList>
            <person name="Wang B."/>
            <person name="Shu S."/>
            <person name="Song C."/>
            <person name="Liu Y."/>
        </authorList>
    </citation>
    <scope>NUCLEOTIDE SEQUENCE [LARGE SCALE GENOMIC DNA]</scope>
    <source>
        <strain evidence="2">HL-2020</strain>
        <tissue evidence="2">Leaf</tissue>
    </source>
</reference>
<proteinExistence type="predicted"/>
<name>A0A835I4K5_9MAGN</name>
<dbReference type="Pfam" id="PF11926">
    <property type="entry name" value="DUF3444"/>
    <property type="match status" value="2"/>
</dbReference>
<accession>A0A835I4K5</accession>
<dbReference type="PANTHER" id="PTHR47374">
    <property type="entry name" value="ENDOSOME ANTIGEN-LIKE PROTEIN, PUTATIVE (DUF3444)-RELATED"/>
    <property type="match status" value="1"/>
</dbReference>
<protein>
    <recommendedName>
        <fullName evidence="1">DUF3444 domain-containing protein</fullName>
    </recommendedName>
</protein>
<sequence>MEDERRWCEAGFPVACGSFELDPDMSEEKVSGTKVFSQICSWVLGVTDEQFVVYPKEGEVWAVFEDWNLAEWSSNPEMISGLTFLEEIQLKETDSIYFQTVCTCSLTKFQHSGLKVERWIVEDGMFELDPLALSDYPVIVSSFDEHSSSSISSLNRVPESIPPMRSYSAKSLRLNWCANDFSVAQIWAIYSSNDAMPRRYAIINKVLSNSQVRVAVLEPHPVLDYEICWEKENLPIVCGIYRVGKSVLNLEMSLFSHSVKCQRSKNQLYYRIYPKKGEIWAMYTNWNKNWKQSDYKNYQYRVVEILEDFSEASGARVARLVEVKGCMTFFQRHRHDGFELTLAVSKDEMLSFSHRIPAFIVPGIERYGIPESSIHLESNALPPRSRN</sequence>
<dbReference type="EMBL" id="JADFTS010000004">
    <property type="protein sequence ID" value="KAF9609507.1"/>
    <property type="molecule type" value="Genomic_DNA"/>
</dbReference>
<gene>
    <name evidence="2" type="ORF">IFM89_016868</name>
</gene>
<organism evidence="2 3">
    <name type="scientific">Coptis chinensis</name>
    <dbReference type="NCBI Taxonomy" id="261450"/>
    <lineage>
        <taxon>Eukaryota</taxon>
        <taxon>Viridiplantae</taxon>
        <taxon>Streptophyta</taxon>
        <taxon>Embryophyta</taxon>
        <taxon>Tracheophyta</taxon>
        <taxon>Spermatophyta</taxon>
        <taxon>Magnoliopsida</taxon>
        <taxon>Ranunculales</taxon>
        <taxon>Ranunculaceae</taxon>
        <taxon>Coptidoideae</taxon>
        <taxon>Coptis</taxon>
    </lineage>
</organism>
<evidence type="ECO:0000313" key="3">
    <source>
        <dbReference type="Proteomes" id="UP000631114"/>
    </source>
</evidence>
<dbReference type="Proteomes" id="UP000631114">
    <property type="component" value="Unassembled WGS sequence"/>
</dbReference>
<dbReference type="PANTHER" id="PTHR47374:SF2">
    <property type="entry name" value="OS01G0927400 PROTEIN"/>
    <property type="match status" value="1"/>
</dbReference>
<feature type="domain" description="DUF3444" evidence="1">
    <location>
        <begin position="179"/>
        <end position="363"/>
    </location>
</feature>
<dbReference type="InterPro" id="IPR024593">
    <property type="entry name" value="DUF3444"/>
</dbReference>
<dbReference type="OrthoDB" id="1911590at2759"/>